<name>A0A8J7Q8L2_9BACT</name>
<dbReference type="Gene3D" id="3.40.390.10">
    <property type="entry name" value="Collagenase (Catalytic Domain)"/>
    <property type="match status" value="1"/>
</dbReference>
<accession>A0A8J7Q8L2</accession>
<gene>
    <name evidence="1" type="ORF">J3U88_28875</name>
</gene>
<dbReference type="GO" id="GO:0008237">
    <property type="term" value="F:metallopeptidase activity"/>
    <property type="evidence" value="ECO:0007669"/>
    <property type="project" value="InterPro"/>
</dbReference>
<sequence>MVSERKSGLYAGTIGRYHFELRLDVDGDFPQHQVSLTLRNHFPAHWIAELTAVGESVWDGAIWFRHRAAETLTVAGEKPDGLKIRWSAGPERVQVVCDFVREGRHLARLQLPFVGVHLHDVEFELDFEEGVAVVTEVDVAAQTPGLPPRPLDLIEVFDAVGIAASYSNGANQIDSNLSGFDAAWTEAELHDAMLEEWSRRDGTPWSMWVLSAKRYRDSPDGVMLGIMFDDIGDYHRNGCAVFNESIESQYNRQGPQAVRRAQFRTLVHEIGHGFNLAHSWQKEAAFFGRGWHPGLRNEADVPSFMNYPSEYTNGGSDGYHRDFNFEFSQQEILFMRHAPESFKAMAETSWFTDHGMRAQVLCPRELEAGLPDRTFSLEMRVHRPHPVFEFMENVQVELKLTNRSATTFWVPSDCLKNNRSLLVDVTRTGGATKTKRHFVQYCCRSALVPLGPGESLYAPLNVAHDSEGWLMDEPGRYDVSVSLDFEACIPARRALACVSASFTLFVQAPPANLRKTAYRLAQDYFHKDVGRVYTVGGTRYLDHVNAVFAEVCAQMKGSNPALQARVTGSLPKWEPFKTIERDQKGARLKKAKVDVAELAALQKEVLTGEAGLAAERVLGHIPFAELCARASRAWSQAREPGKAATVMNGLAEAFTAHAVTLPKATALGFEQARRRDSGEEDRALPFPAGSNQAATPVIDKTFSLAQGDVFSLSFVEEGGENQCSVAATLWCDLREIGQWSDIDFSAGDAHYTMGRDKAVLVEVIARFFSPTAKIALTARKEAEGGAFFQKTLDDGRRAYYFLLNPKPAAAKK</sequence>
<dbReference type="EMBL" id="JAFREP010000038">
    <property type="protein sequence ID" value="MBO1322522.1"/>
    <property type="molecule type" value="Genomic_DNA"/>
</dbReference>
<protein>
    <submittedName>
        <fullName evidence="1">Uncharacterized protein</fullName>
    </submittedName>
</protein>
<evidence type="ECO:0000313" key="1">
    <source>
        <dbReference type="EMBL" id="MBO1322522.1"/>
    </source>
</evidence>
<dbReference type="SUPFAM" id="SSF55486">
    <property type="entry name" value="Metalloproteases ('zincins'), catalytic domain"/>
    <property type="match status" value="1"/>
</dbReference>
<organism evidence="1 2">
    <name type="scientific">Acanthopleuribacter pedis</name>
    <dbReference type="NCBI Taxonomy" id="442870"/>
    <lineage>
        <taxon>Bacteria</taxon>
        <taxon>Pseudomonadati</taxon>
        <taxon>Acidobacteriota</taxon>
        <taxon>Holophagae</taxon>
        <taxon>Acanthopleuribacterales</taxon>
        <taxon>Acanthopleuribacteraceae</taxon>
        <taxon>Acanthopleuribacter</taxon>
    </lineage>
</organism>
<dbReference type="Proteomes" id="UP000664417">
    <property type="component" value="Unassembled WGS sequence"/>
</dbReference>
<reference evidence="1" key="1">
    <citation type="submission" date="2021-03" db="EMBL/GenBank/DDBJ databases">
        <authorList>
            <person name="Wang G."/>
        </authorList>
    </citation>
    <scope>NUCLEOTIDE SEQUENCE</scope>
    <source>
        <strain evidence="1">KCTC 12899</strain>
    </source>
</reference>
<dbReference type="InterPro" id="IPR024079">
    <property type="entry name" value="MetalloPept_cat_dom_sf"/>
</dbReference>
<evidence type="ECO:0000313" key="2">
    <source>
        <dbReference type="Proteomes" id="UP000664417"/>
    </source>
</evidence>
<dbReference type="AlphaFoldDB" id="A0A8J7Q8L2"/>
<dbReference type="RefSeq" id="WP_207862494.1">
    <property type="nucleotide sequence ID" value="NZ_JAFREP010000038.1"/>
</dbReference>
<proteinExistence type="predicted"/>
<comment type="caution">
    <text evidence="1">The sequence shown here is derived from an EMBL/GenBank/DDBJ whole genome shotgun (WGS) entry which is preliminary data.</text>
</comment>
<keyword evidence="2" id="KW-1185">Reference proteome</keyword>